<protein>
    <recommendedName>
        <fullName evidence="5">Motility accessory factor</fullName>
    </recommendedName>
</protein>
<feature type="domain" description="6-hydroxymethylpterin diphosphokinase MptE-like" evidence="1">
    <location>
        <begin position="208"/>
        <end position="376"/>
    </location>
</feature>
<organism evidence="3 4">
    <name type="scientific">Calditerrivibrio nitroreducens</name>
    <dbReference type="NCBI Taxonomy" id="477976"/>
    <lineage>
        <taxon>Bacteria</taxon>
        <taxon>Pseudomonadati</taxon>
        <taxon>Deferribacterota</taxon>
        <taxon>Deferribacteres</taxon>
        <taxon>Deferribacterales</taxon>
        <taxon>Calditerrivibrionaceae</taxon>
    </lineage>
</organism>
<sequence length="625" mass="72177">MDFYKKNLECLKKYRPEIYEKLANFSPSKYKVITSNHPKRYPNLLHLSSDMMAYNNNDPLTPILQDLKDKVHLPILNLFFGFGLGYELMGMLQNYNVPESVYIVIDPEIEPFYHAMKMIDYELMIKDQRVFLFIGDPDKNMFLNFHDILMMGNLKLYVKAINIIDNKLSIKLHTYYYKNIMNHLKDAIREVLLHFGNDPWDSLIGIENIFLNINEIIRNPGIKDLKDKFKGKPGIVVATGPSLNKNIELLRGLEDKSVICAVDASVRVMKNYELKPHLVTSLERVIATSKLFEGLTAEDVKDVYLAACPVIRPETYANFPGERIIVYRNFATFQWLEIEKGILNIGSSAANMAFKILEFLGCNPIILIGQDLAFGEDDVTHAKGATFGEKEEHYHNGERILEVEGNFVPKIKTTETWYKFLKYYEKDIANFSGKVVNATEGGARIPGTEVISFKEAIDRYINERIGVLETIKSSLNYPTLEEIELSRKKMMEKVVDAISYADEVIAQMHDGKILTEKFTRSIISDFEKNGKYDVDEANRLFLQIQKPLQIFSEKKFFEIFMHFVQSYFITSFIEINGAMGSNLPDYKKKFSVVTILDDMYLVMERLIRAMKDSMIKMKQILDNRS</sequence>
<evidence type="ECO:0000259" key="2">
    <source>
        <dbReference type="Pfam" id="PF20157"/>
    </source>
</evidence>
<gene>
    <name evidence="3" type="ORF">C0187_06555</name>
</gene>
<dbReference type="Pfam" id="PF01973">
    <property type="entry name" value="MptE-like"/>
    <property type="match status" value="1"/>
</dbReference>
<accession>A0A2J6WH39</accession>
<name>A0A2J6WH39_9BACT</name>
<dbReference type="PANTHER" id="PTHR41786:SF1">
    <property type="entry name" value="6-HYDROXYMETHYLPTERIN DIPHOSPHOKINASE MPTE-LIKE DOMAIN-CONTAINING PROTEIN"/>
    <property type="match status" value="1"/>
</dbReference>
<dbReference type="InterPro" id="IPR002826">
    <property type="entry name" value="MptE-like"/>
</dbReference>
<dbReference type="EMBL" id="PNIN01000065">
    <property type="protein sequence ID" value="PMP69698.1"/>
    <property type="molecule type" value="Genomic_DNA"/>
</dbReference>
<feature type="domain" description="Glycosyltransferase Maf N-terminal" evidence="2">
    <location>
        <begin position="58"/>
        <end position="144"/>
    </location>
</feature>
<evidence type="ECO:0008006" key="5">
    <source>
        <dbReference type="Google" id="ProtNLM"/>
    </source>
</evidence>
<dbReference type="PANTHER" id="PTHR41786">
    <property type="entry name" value="MOTILITY ACCESSORY FACTOR MAF"/>
    <property type="match status" value="1"/>
</dbReference>
<dbReference type="InterPro" id="IPR045376">
    <property type="entry name" value="Maf_N"/>
</dbReference>
<evidence type="ECO:0000259" key="1">
    <source>
        <dbReference type="Pfam" id="PF01973"/>
    </source>
</evidence>
<dbReference type="Pfam" id="PF20157">
    <property type="entry name" value="Maf_flag10_N"/>
    <property type="match status" value="1"/>
</dbReference>
<evidence type="ECO:0000313" key="4">
    <source>
        <dbReference type="Proteomes" id="UP000242881"/>
    </source>
</evidence>
<dbReference type="AlphaFoldDB" id="A0A2J6WH39"/>
<comment type="caution">
    <text evidence="3">The sequence shown here is derived from an EMBL/GenBank/DDBJ whole genome shotgun (WGS) entry which is preliminary data.</text>
</comment>
<proteinExistence type="predicted"/>
<evidence type="ECO:0000313" key="3">
    <source>
        <dbReference type="EMBL" id="PMP69698.1"/>
    </source>
</evidence>
<dbReference type="Proteomes" id="UP000242881">
    <property type="component" value="Unassembled WGS sequence"/>
</dbReference>
<reference evidence="3 4" key="1">
    <citation type="submission" date="2018-01" db="EMBL/GenBank/DDBJ databases">
        <title>Metagenomic assembled genomes from two thermal pools in the Uzon Caldera, Kamchatka, Russia.</title>
        <authorList>
            <person name="Wilkins L."/>
            <person name="Ettinger C."/>
        </authorList>
    </citation>
    <scope>NUCLEOTIDE SEQUENCE [LARGE SCALE GENOMIC DNA]</scope>
    <source>
        <strain evidence="3">ZAV-05</strain>
    </source>
</reference>